<evidence type="ECO:0000313" key="3">
    <source>
        <dbReference type="EMBL" id="KAF2843041.1"/>
    </source>
</evidence>
<dbReference type="EMBL" id="MU006089">
    <property type="protein sequence ID" value="KAF2843041.1"/>
    <property type="molecule type" value="Genomic_DNA"/>
</dbReference>
<accession>A0A9P4VRK5</accession>
<dbReference type="OrthoDB" id="1071909at2759"/>
<keyword evidence="4" id="KW-1185">Reference proteome</keyword>
<evidence type="ECO:0000259" key="2">
    <source>
        <dbReference type="PROSITE" id="PS50089"/>
    </source>
</evidence>
<reference evidence="3" key="1">
    <citation type="journal article" date="2020" name="Stud. Mycol.">
        <title>101 Dothideomycetes genomes: a test case for predicting lifestyles and emergence of pathogens.</title>
        <authorList>
            <person name="Haridas S."/>
            <person name="Albert R."/>
            <person name="Binder M."/>
            <person name="Bloem J."/>
            <person name="Labutti K."/>
            <person name="Salamov A."/>
            <person name="Andreopoulos B."/>
            <person name="Baker S."/>
            <person name="Barry K."/>
            <person name="Bills G."/>
            <person name="Bluhm B."/>
            <person name="Cannon C."/>
            <person name="Castanera R."/>
            <person name="Culley D."/>
            <person name="Daum C."/>
            <person name="Ezra D."/>
            <person name="Gonzalez J."/>
            <person name="Henrissat B."/>
            <person name="Kuo A."/>
            <person name="Liang C."/>
            <person name="Lipzen A."/>
            <person name="Lutzoni F."/>
            <person name="Magnuson J."/>
            <person name="Mondo S."/>
            <person name="Nolan M."/>
            <person name="Ohm R."/>
            <person name="Pangilinan J."/>
            <person name="Park H.-J."/>
            <person name="Ramirez L."/>
            <person name="Alfaro M."/>
            <person name="Sun H."/>
            <person name="Tritt A."/>
            <person name="Yoshinaga Y."/>
            <person name="Zwiers L.-H."/>
            <person name="Turgeon B."/>
            <person name="Goodwin S."/>
            <person name="Spatafora J."/>
            <person name="Crous P."/>
            <person name="Grigoriev I."/>
        </authorList>
    </citation>
    <scope>NUCLEOTIDE SEQUENCE</scope>
    <source>
        <strain evidence="3">CBS 101060</strain>
    </source>
</reference>
<keyword evidence="1" id="KW-0479">Metal-binding</keyword>
<dbReference type="CDD" id="cd16448">
    <property type="entry name" value="RING-H2"/>
    <property type="match status" value="1"/>
</dbReference>
<dbReference type="PROSITE" id="PS50089">
    <property type="entry name" value="ZF_RING_2"/>
    <property type="match status" value="1"/>
</dbReference>
<sequence>MPRSYRPPFFPGTPYCRVKVIRSYRSTGSRQCSFCAIYRKPRSPHSYRDNPTNREDITHLNCGHVYHVWCLDKWCLNLAAEIPNRRAECKRCRLPFEFVTPLMGHRMPRLGEYTKTYGGECRFRTMRTFVFDPWGFQDRLERLRLAVLTFELSPPPDPDAKNGEQTHPSSITSRGSIWCRLLYLLVPCINARKVTKFTTLFRLSQAQLRHIALSTIITENRNIVIAAIDILLCTLVLISPASPSLPKDREPTKVELSGLLSQFISPACSHIPPRYFDVILTVALLNDPELDERYGVLAGRMKQIVQDCEGTVWYALGNVIRELEFDVSWGPRGETRPSGWAKRVGGKQRRFQ</sequence>
<evidence type="ECO:0000256" key="1">
    <source>
        <dbReference type="PROSITE-ProRule" id="PRU00175"/>
    </source>
</evidence>
<comment type="caution">
    <text evidence="3">The sequence shown here is derived from an EMBL/GenBank/DDBJ whole genome shotgun (WGS) entry which is preliminary data.</text>
</comment>
<dbReference type="InterPro" id="IPR001841">
    <property type="entry name" value="Znf_RING"/>
</dbReference>
<keyword evidence="1" id="KW-0863">Zinc-finger</keyword>
<keyword evidence="1" id="KW-0862">Zinc</keyword>
<dbReference type="SUPFAM" id="SSF57850">
    <property type="entry name" value="RING/U-box"/>
    <property type="match status" value="1"/>
</dbReference>
<organism evidence="3 4">
    <name type="scientific">Patellaria atrata CBS 101060</name>
    <dbReference type="NCBI Taxonomy" id="1346257"/>
    <lineage>
        <taxon>Eukaryota</taxon>
        <taxon>Fungi</taxon>
        <taxon>Dikarya</taxon>
        <taxon>Ascomycota</taxon>
        <taxon>Pezizomycotina</taxon>
        <taxon>Dothideomycetes</taxon>
        <taxon>Dothideomycetes incertae sedis</taxon>
        <taxon>Patellariales</taxon>
        <taxon>Patellariaceae</taxon>
        <taxon>Patellaria</taxon>
    </lineage>
</organism>
<dbReference type="InterPro" id="IPR013083">
    <property type="entry name" value="Znf_RING/FYVE/PHD"/>
</dbReference>
<dbReference type="Proteomes" id="UP000799429">
    <property type="component" value="Unassembled WGS sequence"/>
</dbReference>
<dbReference type="GO" id="GO:0008270">
    <property type="term" value="F:zinc ion binding"/>
    <property type="evidence" value="ECO:0007669"/>
    <property type="project" value="UniProtKB-KW"/>
</dbReference>
<gene>
    <name evidence="3" type="ORF">M501DRAFT_993862</name>
</gene>
<dbReference type="AlphaFoldDB" id="A0A9P4VRK5"/>
<protein>
    <recommendedName>
        <fullName evidence="2">RING-type domain-containing protein</fullName>
    </recommendedName>
</protein>
<evidence type="ECO:0000313" key="4">
    <source>
        <dbReference type="Proteomes" id="UP000799429"/>
    </source>
</evidence>
<dbReference type="Gene3D" id="3.30.40.10">
    <property type="entry name" value="Zinc/RING finger domain, C3HC4 (zinc finger)"/>
    <property type="match status" value="1"/>
</dbReference>
<feature type="domain" description="RING-type" evidence="2">
    <location>
        <begin position="32"/>
        <end position="93"/>
    </location>
</feature>
<name>A0A9P4VRK5_9PEZI</name>
<proteinExistence type="predicted"/>